<dbReference type="CDD" id="cd09281">
    <property type="entry name" value="UPF0066"/>
    <property type="match status" value="1"/>
</dbReference>
<comment type="similarity">
    <text evidence="2">Belongs to the tRNA methyltransferase O family.</text>
</comment>
<protein>
    <recommendedName>
        <fullName evidence="3">TsaA-like domain-containing protein</fullName>
    </recommendedName>
</protein>
<keyword evidence="1" id="KW-0949">S-adenosyl-L-methionine</keyword>
<evidence type="ECO:0000256" key="2">
    <source>
        <dbReference type="ARBA" id="ARBA00033753"/>
    </source>
</evidence>
<evidence type="ECO:0000313" key="4">
    <source>
        <dbReference type="EMBL" id="AKF94539.1"/>
    </source>
</evidence>
<dbReference type="Pfam" id="PF01980">
    <property type="entry name" value="TrmO_N"/>
    <property type="match status" value="1"/>
</dbReference>
<organism evidence="4">
    <name type="scientific">Brevibacillus laterosporus</name>
    <name type="common">Bacillus laterosporus</name>
    <dbReference type="NCBI Taxonomy" id="1465"/>
    <lineage>
        <taxon>Bacteria</taxon>
        <taxon>Bacillati</taxon>
        <taxon>Bacillota</taxon>
        <taxon>Bacilli</taxon>
        <taxon>Bacillales</taxon>
        <taxon>Paenibacillaceae</taxon>
        <taxon>Brevibacillus</taxon>
    </lineage>
</organism>
<reference evidence="4" key="1">
    <citation type="submission" date="2015-03" db="EMBL/GenBank/DDBJ databases">
        <title>MIGS Cultured Bacterial/Archaeal sample from Brevibacillus laterosporus.</title>
        <authorList>
            <person name="Zeng D."/>
            <person name="Zhu L."/>
            <person name="Dong G."/>
            <person name="Ye W."/>
            <person name="Ren D."/>
            <person name="Wu L."/>
            <person name="Xu J."/>
            <person name="Li G."/>
            <person name="Guo L."/>
        </authorList>
    </citation>
    <scope>NUCLEOTIDE SEQUENCE</scope>
    <source>
        <strain evidence="4">B9</strain>
    </source>
</reference>
<dbReference type="AlphaFoldDB" id="A0A0F7C058"/>
<dbReference type="Gene3D" id="2.40.30.70">
    <property type="entry name" value="YaeB-like"/>
    <property type="match status" value="1"/>
</dbReference>
<dbReference type="EMBL" id="CP011074">
    <property type="protein sequence ID" value="AKF94539.1"/>
    <property type="molecule type" value="Genomic_DNA"/>
</dbReference>
<dbReference type="SUPFAM" id="SSF118196">
    <property type="entry name" value="YaeB-like"/>
    <property type="match status" value="1"/>
</dbReference>
<dbReference type="PANTHER" id="PTHR12818:SF0">
    <property type="entry name" value="TRNA (ADENINE(37)-N6)-METHYLTRANSFERASE"/>
    <property type="match status" value="1"/>
</dbReference>
<evidence type="ECO:0000256" key="1">
    <source>
        <dbReference type="ARBA" id="ARBA00022691"/>
    </source>
</evidence>
<dbReference type="PANTHER" id="PTHR12818">
    <property type="entry name" value="TRNA (ADENINE(37)-N6)-METHYLTRANSFERASE"/>
    <property type="match status" value="1"/>
</dbReference>
<dbReference type="InterPro" id="IPR040372">
    <property type="entry name" value="YaeB-like"/>
</dbReference>
<dbReference type="InterPro" id="IPR023370">
    <property type="entry name" value="TrmO-like_N"/>
</dbReference>
<sequence>MRSFSVQEIGEVQSPVLEGKDENWGEVISEILIYPPFQEGLLGLENFSYVIILFYMHKSSFQMKEHLIRRPQDREDMPLTGIFAQRAKHRPTPIGSTAVRILDAIHETPVLDIKPYFPAFDHVSDIQVPDWVDYLMKQYF</sequence>
<name>A0A0F7C058_BRELA</name>
<evidence type="ECO:0000259" key="3">
    <source>
        <dbReference type="PROSITE" id="PS51668"/>
    </source>
</evidence>
<gene>
    <name evidence="4" type="ORF">EX87_13495</name>
</gene>
<dbReference type="InterPro" id="IPR036413">
    <property type="entry name" value="YaeB-like_sf"/>
</dbReference>
<dbReference type="PROSITE" id="PS51668">
    <property type="entry name" value="TSAA_2"/>
    <property type="match status" value="1"/>
</dbReference>
<proteinExistence type="inferred from homology"/>
<feature type="domain" description="TsaA-like" evidence="3">
    <location>
        <begin position="6"/>
        <end position="140"/>
    </location>
</feature>
<accession>A0A0F7C058</accession>
<dbReference type="InterPro" id="IPR036414">
    <property type="entry name" value="YaeB_N_sf"/>
</dbReference>